<dbReference type="AlphaFoldDB" id="A0A8U0II33"/>
<keyword evidence="2" id="KW-0378">Hydrolase</keyword>
<sequence length="330" mass="34805">MNFDRRTLMKSVGSAVGAATVLGGVGTAAASGSYTNEYYSGFDYWKYVPDGVGAGDPLVVMLHGCSQTADQFREETRMNAVADREGFAVVYPDQYNARNGALCWNWYYDANTTRGDGEAAVIAGMTQETVEAEGLDPERVYVAGLSAGAAMVPNLLAEYADVFAAGGIHSGLEYDAAETSYGGTTAMSYGGPDPKRQGTQAYEAMESYGITSEIPTIVFHGTDDGTVAPVNGHQAAEQATQTNDLAADDADDGGIDYDADAVRDGTADAYSYTAYEYHDASGDSVVEKWMVDGMGHAWSGGASGGEYTAPGGPDASQLMWNFFEGRTRGE</sequence>
<keyword evidence="1" id="KW-0732">Signal</keyword>
<evidence type="ECO:0000256" key="1">
    <source>
        <dbReference type="ARBA" id="ARBA00022729"/>
    </source>
</evidence>
<dbReference type="InterPro" id="IPR006311">
    <property type="entry name" value="TAT_signal"/>
</dbReference>
<organism evidence="3 4">
    <name type="scientific">Halorussus gelatinilyticus</name>
    <dbReference type="NCBI Taxonomy" id="2937524"/>
    <lineage>
        <taxon>Archaea</taxon>
        <taxon>Methanobacteriati</taxon>
        <taxon>Methanobacteriota</taxon>
        <taxon>Stenosarchaea group</taxon>
        <taxon>Halobacteria</taxon>
        <taxon>Halobacteriales</taxon>
        <taxon>Haladaptataceae</taxon>
        <taxon>Halorussus</taxon>
    </lineage>
</organism>
<evidence type="ECO:0000313" key="3">
    <source>
        <dbReference type="EMBL" id="UPW00365.1"/>
    </source>
</evidence>
<dbReference type="RefSeq" id="WP_248654776.1">
    <property type="nucleotide sequence ID" value="NZ_CP096658.1"/>
</dbReference>
<dbReference type="InterPro" id="IPR010126">
    <property type="entry name" value="Esterase_phb"/>
</dbReference>
<proteinExistence type="predicted"/>
<dbReference type="EMBL" id="CP096658">
    <property type="protein sequence ID" value="UPW00365.1"/>
    <property type="molecule type" value="Genomic_DNA"/>
</dbReference>
<dbReference type="GeneID" id="72191766"/>
<dbReference type="GO" id="GO:0016787">
    <property type="term" value="F:hydrolase activity"/>
    <property type="evidence" value="ECO:0007669"/>
    <property type="project" value="UniProtKB-KW"/>
</dbReference>
<dbReference type="KEGG" id="haxz:M0R88_17885"/>
<keyword evidence="4" id="KW-1185">Reference proteome</keyword>
<dbReference type="PANTHER" id="PTHR43037:SF1">
    <property type="entry name" value="BLL1128 PROTEIN"/>
    <property type="match status" value="1"/>
</dbReference>
<reference evidence="3" key="1">
    <citation type="submission" date="2022-04" db="EMBL/GenBank/DDBJ databases">
        <title>Diverse halophilic archaea isolated from saline environments.</title>
        <authorList>
            <person name="Cui H.-L."/>
        </authorList>
    </citation>
    <scope>NUCLEOTIDE SEQUENCE</scope>
    <source>
        <strain evidence="3">XZYJT40</strain>
    </source>
</reference>
<dbReference type="Proteomes" id="UP000830434">
    <property type="component" value="Chromosome"/>
</dbReference>
<name>A0A8U0II33_9EURY</name>
<protein>
    <submittedName>
        <fullName evidence="3">PHB depolymerase family esterase</fullName>
    </submittedName>
</protein>
<dbReference type="GO" id="GO:0005576">
    <property type="term" value="C:extracellular region"/>
    <property type="evidence" value="ECO:0007669"/>
    <property type="project" value="InterPro"/>
</dbReference>
<dbReference type="Pfam" id="PF10503">
    <property type="entry name" value="Esterase_PHB"/>
    <property type="match status" value="1"/>
</dbReference>
<dbReference type="InterPro" id="IPR050955">
    <property type="entry name" value="Plant_Biomass_Hydrol_Est"/>
</dbReference>
<dbReference type="PROSITE" id="PS51318">
    <property type="entry name" value="TAT"/>
    <property type="match status" value="1"/>
</dbReference>
<dbReference type="PANTHER" id="PTHR43037">
    <property type="entry name" value="UNNAMED PRODUCT-RELATED"/>
    <property type="match status" value="1"/>
</dbReference>
<dbReference type="NCBIfam" id="TIGR01840">
    <property type="entry name" value="esterase_phb"/>
    <property type="match status" value="1"/>
</dbReference>
<accession>A0A8U0II33</accession>
<dbReference type="Gene3D" id="3.40.50.1820">
    <property type="entry name" value="alpha/beta hydrolase"/>
    <property type="match status" value="1"/>
</dbReference>
<dbReference type="SUPFAM" id="SSF53474">
    <property type="entry name" value="alpha/beta-Hydrolases"/>
    <property type="match status" value="1"/>
</dbReference>
<evidence type="ECO:0000256" key="2">
    <source>
        <dbReference type="ARBA" id="ARBA00022801"/>
    </source>
</evidence>
<dbReference type="InterPro" id="IPR029058">
    <property type="entry name" value="AB_hydrolase_fold"/>
</dbReference>
<evidence type="ECO:0000313" key="4">
    <source>
        <dbReference type="Proteomes" id="UP000830434"/>
    </source>
</evidence>
<gene>
    <name evidence="3" type="ORF">M0R88_17885</name>
</gene>